<proteinExistence type="predicted"/>
<feature type="transmembrane region" description="Helical" evidence="2">
    <location>
        <begin position="355"/>
        <end position="374"/>
    </location>
</feature>
<comment type="caution">
    <text evidence="3">The sequence shown here is derived from an EMBL/GenBank/DDBJ whole genome shotgun (WGS) entry which is preliminary data.</text>
</comment>
<protein>
    <submittedName>
        <fullName evidence="3">Uncharacterized protein</fullName>
    </submittedName>
</protein>
<keyword evidence="4" id="KW-1185">Reference proteome</keyword>
<accession>A0A918E1W0</accession>
<feature type="transmembrane region" description="Helical" evidence="2">
    <location>
        <begin position="125"/>
        <end position="144"/>
    </location>
</feature>
<evidence type="ECO:0000256" key="1">
    <source>
        <dbReference type="SAM" id="MobiDB-lite"/>
    </source>
</evidence>
<dbReference type="InterPro" id="IPR045691">
    <property type="entry name" value="DUF6056"/>
</dbReference>
<dbReference type="Proteomes" id="UP000641932">
    <property type="component" value="Unassembled WGS sequence"/>
</dbReference>
<keyword evidence="2" id="KW-1133">Transmembrane helix</keyword>
<sequence length="547" mass="57391">MAEPRLETPEEKDTRTPARLVALGVSALALGMLTVASWAGLDVRPSGDDWCFLPKVRDHGIGRLVHDFYFAENGRIANAVAVGLYSRAGLLGHRLFPVVTAVGTVAVLFALVSALWRALGLSAPAAVRLAAAATASALFLLAQPNPYQTLLWPASSVSHTVPPVLALAAVAFAVGARRPRYRWCAAAVAFLTGVCLGTLSEETSVVALVSLGAFLPAHRRMLAEGARRYAAVCAGLGVAGLATGLAVLATSPGARARRARLGVHSSAFSPGEQAAAVRDWLRIMVTLASTWQYLAAVAVGLLLGVVTQAAPRVRVRPLLALPAGVFALAALAATLVVRPAFGKWTSLSSRTWNDYLLLLVVVLVGYGALLGMAARRWQRPPTGVTTVRAAVFSAVVAAWCVAGLAPPTFRMAADTAARAARWDRQDARLEAAAARGVRAPTYVPQPIGGLREPFSLPRNRDWAATCVARYYRVPSVSPSDAGDGTNPPGPRRRSGPVNARSTDRGSTAQRVALLTGSEVRTTAKAAEPAVTITAPNTPPQAASEYRP</sequence>
<feature type="transmembrane region" description="Helical" evidence="2">
    <location>
        <begin position="229"/>
        <end position="249"/>
    </location>
</feature>
<dbReference type="EMBL" id="BMMS01000033">
    <property type="protein sequence ID" value="GGO97396.1"/>
    <property type="molecule type" value="Genomic_DNA"/>
</dbReference>
<organism evidence="3 4">
    <name type="scientific">Wenjunlia tyrosinilytica</name>
    <dbReference type="NCBI Taxonomy" id="1544741"/>
    <lineage>
        <taxon>Bacteria</taxon>
        <taxon>Bacillati</taxon>
        <taxon>Actinomycetota</taxon>
        <taxon>Actinomycetes</taxon>
        <taxon>Kitasatosporales</taxon>
        <taxon>Streptomycetaceae</taxon>
        <taxon>Wenjunlia</taxon>
    </lineage>
</organism>
<evidence type="ECO:0000313" key="4">
    <source>
        <dbReference type="Proteomes" id="UP000641932"/>
    </source>
</evidence>
<feature type="transmembrane region" description="Helical" evidence="2">
    <location>
        <begin position="20"/>
        <end position="40"/>
    </location>
</feature>
<dbReference type="AlphaFoldDB" id="A0A918E1W0"/>
<reference evidence="3" key="2">
    <citation type="submission" date="2020-09" db="EMBL/GenBank/DDBJ databases">
        <authorList>
            <person name="Sun Q."/>
            <person name="Zhou Y."/>
        </authorList>
    </citation>
    <scope>NUCLEOTIDE SEQUENCE</scope>
    <source>
        <strain evidence="3">CGMCC 4.7201</strain>
    </source>
</reference>
<name>A0A918E1W0_9ACTN</name>
<feature type="transmembrane region" description="Helical" evidence="2">
    <location>
        <begin position="318"/>
        <end position="335"/>
    </location>
</feature>
<feature type="transmembrane region" description="Helical" evidence="2">
    <location>
        <begin position="386"/>
        <end position="405"/>
    </location>
</feature>
<evidence type="ECO:0000313" key="3">
    <source>
        <dbReference type="EMBL" id="GGO97396.1"/>
    </source>
</evidence>
<reference evidence="3" key="1">
    <citation type="journal article" date="2014" name="Int. J. Syst. Evol. Microbiol.">
        <title>Complete genome sequence of Corynebacterium casei LMG S-19264T (=DSM 44701T), isolated from a smear-ripened cheese.</title>
        <authorList>
            <consortium name="US DOE Joint Genome Institute (JGI-PGF)"/>
            <person name="Walter F."/>
            <person name="Albersmeier A."/>
            <person name="Kalinowski J."/>
            <person name="Ruckert C."/>
        </authorList>
    </citation>
    <scope>NUCLEOTIDE SEQUENCE</scope>
    <source>
        <strain evidence="3">CGMCC 4.7201</strain>
    </source>
</reference>
<keyword evidence="2" id="KW-0812">Transmembrane</keyword>
<feature type="transmembrane region" description="Helical" evidence="2">
    <location>
        <begin position="280"/>
        <end position="306"/>
    </location>
</feature>
<dbReference type="Pfam" id="PF19528">
    <property type="entry name" value="DUF6056"/>
    <property type="match status" value="1"/>
</dbReference>
<feature type="transmembrane region" description="Helical" evidence="2">
    <location>
        <begin position="95"/>
        <end position="116"/>
    </location>
</feature>
<feature type="transmembrane region" description="Helical" evidence="2">
    <location>
        <begin position="150"/>
        <end position="174"/>
    </location>
</feature>
<keyword evidence="2" id="KW-0472">Membrane</keyword>
<gene>
    <name evidence="3" type="ORF">GCM10012280_59120</name>
</gene>
<evidence type="ECO:0000256" key="2">
    <source>
        <dbReference type="SAM" id="Phobius"/>
    </source>
</evidence>
<feature type="region of interest" description="Disordered" evidence="1">
    <location>
        <begin position="476"/>
        <end position="547"/>
    </location>
</feature>